<dbReference type="SUPFAM" id="SSF50022">
    <property type="entry name" value="ISP domain"/>
    <property type="match status" value="1"/>
</dbReference>
<dbReference type="Gene3D" id="3.90.380.10">
    <property type="entry name" value="Naphthalene 1,2-dioxygenase Alpha Subunit, Chain A, domain 1"/>
    <property type="match status" value="1"/>
</dbReference>
<evidence type="ECO:0000256" key="2">
    <source>
        <dbReference type="ARBA" id="ARBA00022723"/>
    </source>
</evidence>
<dbReference type="GO" id="GO:0051537">
    <property type="term" value="F:2 iron, 2 sulfur cluster binding"/>
    <property type="evidence" value="ECO:0007669"/>
    <property type="project" value="UniProtKB-KW"/>
</dbReference>
<dbReference type="InterPro" id="IPR044043">
    <property type="entry name" value="VanA_C_cat"/>
</dbReference>
<dbReference type="EMBL" id="WTUX01000019">
    <property type="protein sequence ID" value="MZR14790.1"/>
    <property type="molecule type" value="Genomic_DNA"/>
</dbReference>
<evidence type="ECO:0000256" key="5">
    <source>
        <dbReference type="ARBA" id="ARBA00023014"/>
    </source>
</evidence>
<dbReference type="Pfam" id="PF00355">
    <property type="entry name" value="Rieske"/>
    <property type="match status" value="1"/>
</dbReference>
<accession>A0A845M354</accession>
<keyword evidence="2" id="KW-0479">Metal-binding</keyword>
<comment type="caution">
    <text evidence="7">The sequence shown here is derived from an EMBL/GenBank/DDBJ whole genome shotgun (WGS) entry which is preliminary data.</text>
</comment>
<keyword evidence="4" id="KW-0408">Iron</keyword>
<keyword evidence="5" id="KW-0411">Iron-sulfur</keyword>
<dbReference type="RefSeq" id="WP_161352894.1">
    <property type="nucleotide sequence ID" value="NZ_WTUX01000019.1"/>
</dbReference>
<dbReference type="AlphaFoldDB" id="A0A845M354"/>
<evidence type="ECO:0000313" key="8">
    <source>
        <dbReference type="Proteomes" id="UP000467322"/>
    </source>
</evidence>
<dbReference type="InterPro" id="IPR017941">
    <property type="entry name" value="Rieske_2Fe-2S"/>
</dbReference>
<evidence type="ECO:0000256" key="1">
    <source>
        <dbReference type="ARBA" id="ARBA00022714"/>
    </source>
</evidence>
<evidence type="ECO:0000256" key="3">
    <source>
        <dbReference type="ARBA" id="ARBA00023002"/>
    </source>
</evidence>
<dbReference type="InterPro" id="IPR050584">
    <property type="entry name" value="Cholesterol_7-desaturase"/>
</dbReference>
<keyword evidence="8" id="KW-1185">Reference proteome</keyword>
<evidence type="ECO:0000259" key="6">
    <source>
        <dbReference type="PROSITE" id="PS51296"/>
    </source>
</evidence>
<dbReference type="Pfam" id="PF19112">
    <property type="entry name" value="VanA_C"/>
    <property type="match status" value="1"/>
</dbReference>
<keyword evidence="1" id="KW-0001">2Fe-2S</keyword>
<dbReference type="PANTHER" id="PTHR21266">
    <property type="entry name" value="IRON-SULFUR DOMAIN CONTAINING PROTEIN"/>
    <property type="match status" value="1"/>
</dbReference>
<dbReference type="Proteomes" id="UP000467322">
    <property type="component" value="Unassembled WGS sequence"/>
</dbReference>
<organism evidence="7 8">
    <name type="scientific">Maritimibacter harenae</name>
    <dbReference type="NCBI Taxonomy" id="2606218"/>
    <lineage>
        <taxon>Bacteria</taxon>
        <taxon>Pseudomonadati</taxon>
        <taxon>Pseudomonadota</taxon>
        <taxon>Alphaproteobacteria</taxon>
        <taxon>Rhodobacterales</taxon>
        <taxon>Roseobacteraceae</taxon>
        <taxon>Maritimibacter</taxon>
    </lineage>
</organism>
<dbReference type="GO" id="GO:0046872">
    <property type="term" value="F:metal ion binding"/>
    <property type="evidence" value="ECO:0007669"/>
    <property type="project" value="UniProtKB-KW"/>
</dbReference>
<dbReference type="PANTHER" id="PTHR21266:SF60">
    <property type="entry name" value="3-KETOSTEROID-9-ALPHA-MONOOXYGENASE, OXYGENASE COMPONENT"/>
    <property type="match status" value="1"/>
</dbReference>
<name>A0A845M354_9RHOB</name>
<dbReference type="SUPFAM" id="SSF55961">
    <property type="entry name" value="Bet v1-like"/>
    <property type="match status" value="1"/>
</dbReference>
<evidence type="ECO:0000313" key="7">
    <source>
        <dbReference type="EMBL" id="MZR14790.1"/>
    </source>
</evidence>
<keyword evidence="3" id="KW-0560">Oxidoreductase</keyword>
<reference evidence="7 8" key="1">
    <citation type="submission" date="2019-12" db="EMBL/GenBank/DDBJ databases">
        <title>Maritimibacter sp. nov. sp. isolated from sea sand.</title>
        <authorList>
            <person name="Kim J."/>
            <person name="Jeong S.E."/>
            <person name="Jung H.S."/>
            <person name="Jeon C.O."/>
        </authorList>
    </citation>
    <scope>NUCLEOTIDE SEQUENCE [LARGE SCALE GENOMIC DNA]</scope>
    <source>
        <strain evidence="7 8">DP07</strain>
    </source>
</reference>
<dbReference type="InterPro" id="IPR036922">
    <property type="entry name" value="Rieske_2Fe-2S_sf"/>
</dbReference>
<dbReference type="PROSITE" id="PS51296">
    <property type="entry name" value="RIESKE"/>
    <property type="match status" value="1"/>
</dbReference>
<gene>
    <name evidence="7" type="ORF">GQE99_17350</name>
</gene>
<feature type="domain" description="Rieske" evidence="6">
    <location>
        <begin position="21"/>
        <end position="125"/>
    </location>
</feature>
<protein>
    <submittedName>
        <fullName evidence="7">Rieske 2Fe-2S domain-containing protein</fullName>
    </submittedName>
</protein>
<dbReference type="Gene3D" id="2.102.10.10">
    <property type="entry name" value="Rieske [2Fe-2S] iron-sulphur domain"/>
    <property type="match status" value="1"/>
</dbReference>
<sequence length="347" mass="39369">MTVDKKALIEERVNEGLRGQWYPVAKSVEVKTSKPYGTRLLGEKIVLWRDGSGKIRCIEDFCPHRGAPLSYGEIHEGHIGCRYHGVIVDGDGVVVRVPAMPDCALEGRKALNSYEVTESNDAVFVYVPSVDRPEAPELVLPKELVAEEWSGFLCTSVWEANYRYALDNLADPMHGCYLHSESFTLAYGSKQDLMKLDKTDNGFRIERVGQSGENFDWTEFEVHPGTMFCFLDIPYPPAGGPGGVFRIIGYTTPMDAHTTKVFFWRMRQVEGTARESWRFLYRAQLEENHWNVLEQDRVMLEGMPDDARKREMLYQHDLGVSRIRQVLTRAAKAQVEAELKAAEVAAE</sequence>
<evidence type="ECO:0000256" key="4">
    <source>
        <dbReference type="ARBA" id="ARBA00023004"/>
    </source>
</evidence>
<proteinExistence type="predicted"/>
<dbReference type="GO" id="GO:0016491">
    <property type="term" value="F:oxidoreductase activity"/>
    <property type="evidence" value="ECO:0007669"/>
    <property type="project" value="UniProtKB-KW"/>
</dbReference>